<dbReference type="EMBL" id="QBKR01000028">
    <property type="protein sequence ID" value="PTX53676.1"/>
    <property type="molecule type" value="Genomic_DNA"/>
</dbReference>
<gene>
    <name evidence="10" type="ORF">C8P63_12839</name>
</gene>
<evidence type="ECO:0000256" key="5">
    <source>
        <dbReference type="ARBA" id="ARBA00022692"/>
    </source>
</evidence>
<evidence type="ECO:0000256" key="1">
    <source>
        <dbReference type="ARBA" id="ARBA00004651"/>
    </source>
</evidence>
<evidence type="ECO:0000256" key="2">
    <source>
        <dbReference type="ARBA" id="ARBA00010692"/>
    </source>
</evidence>
<evidence type="ECO:0000313" key="10">
    <source>
        <dbReference type="EMBL" id="PTX53676.1"/>
    </source>
</evidence>
<evidence type="ECO:0000313" key="11">
    <source>
        <dbReference type="Proteomes" id="UP000244240"/>
    </source>
</evidence>
<name>A0A2T6BCD2_9BACL</name>
<dbReference type="OrthoDB" id="9803495at2"/>
<sequence>MTETTTRVRNMALTAMFAALLAVAGQIAIPIPPVPITLQTMVVMLAGSVLGARMGAASMLIFILLAAFGVPVLSGGKGGLAALVGPTAGYIWSWPVAAYLIGRWTERSVPRLRFWKLFLYHAVWGIAFVYLCGVLWLVYAVGMDWNAALAGGVLPFIPGDVVKAVLASTVALSLFRAYPIIRSRAGKESAGTEKPA</sequence>
<dbReference type="GO" id="GO:0005886">
    <property type="term" value="C:plasma membrane"/>
    <property type="evidence" value="ECO:0007669"/>
    <property type="project" value="UniProtKB-SubCell"/>
</dbReference>
<comment type="caution">
    <text evidence="10">The sequence shown here is derived from an EMBL/GenBank/DDBJ whole genome shotgun (WGS) entry which is preliminary data.</text>
</comment>
<comment type="subcellular location">
    <subcellularLocation>
        <location evidence="1 8">Cell membrane</location>
        <topology evidence="1 8">Multi-pass membrane protein</topology>
    </subcellularLocation>
</comment>
<keyword evidence="4 8" id="KW-1003">Cell membrane</keyword>
<evidence type="ECO:0000256" key="6">
    <source>
        <dbReference type="ARBA" id="ARBA00022989"/>
    </source>
</evidence>
<keyword evidence="11" id="KW-1185">Reference proteome</keyword>
<dbReference type="Proteomes" id="UP000244240">
    <property type="component" value="Unassembled WGS sequence"/>
</dbReference>
<keyword evidence="7 8" id="KW-0472">Membrane</keyword>
<dbReference type="InterPro" id="IPR003784">
    <property type="entry name" value="BioY"/>
</dbReference>
<evidence type="ECO:0000256" key="4">
    <source>
        <dbReference type="ARBA" id="ARBA00022475"/>
    </source>
</evidence>
<evidence type="ECO:0000256" key="7">
    <source>
        <dbReference type="ARBA" id="ARBA00023136"/>
    </source>
</evidence>
<dbReference type="PANTHER" id="PTHR34295">
    <property type="entry name" value="BIOTIN TRANSPORTER BIOY"/>
    <property type="match status" value="1"/>
</dbReference>
<keyword evidence="6 9" id="KW-1133">Transmembrane helix</keyword>
<feature type="transmembrane region" description="Helical" evidence="9">
    <location>
        <begin position="117"/>
        <end position="141"/>
    </location>
</feature>
<comment type="similarity">
    <text evidence="2 8">Belongs to the BioY family.</text>
</comment>
<feature type="transmembrane region" description="Helical" evidence="9">
    <location>
        <begin position="52"/>
        <end position="73"/>
    </location>
</feature>
<dbReference type="PIRSF" id="PIRSF016661">
    <property type="entry name" value="BioY"/>
    <property type="match status" value="1"/>
</dbReference>
<dbReference type="AlphaFoldDB" id="A0A2T6BCD2"/>
<dbReference type="Pfam" id="PF02632">
    <property type="entry name" value="BioY"/>
    <property type="match status" value="1"/>
</dbReference>
<proteinExistence type="inferred from homology"/>
<dbReference type="Gene3D" id="1.10.1760.20">
    <property type="match status" value="1"/>
</dbReference>
<protein>
    <recommendedName>
        <fullName evidence="8">Biotin transporter</fullName>
    </recommendedName>
</protein>
<organism evidence="10 11">
    <name type="scientific">Melghirimyces profundicolus</name>
    <dbReference type="NCBI Taxonomy" id="1242148"/>
    <lineage>
        <taxon>Bacteria</taxon>
        <taxon>Bacillati</taxon>
        <taxon>Bacillota</taxon>
        <taxon>Bacilli</taxon>
        <taxon>Bacillales</taxon>
        <taxon>Thermoactinomycetaceae</taxon>
        <taxon>Melghirimyces</taxon>
    </lineage>
</organism>
<keyword evidence="5 9" id="KW-0812">Transmembrane</keyword>
<reference evidence="10 11" key="1">
    <citation type="submission" date="2018-04" db="EMBL/GenBank/DDBJ databases">
        <title>Genomic Encyclopedia of Archaeal and Bacterial Type Strains, Phase II (KMG-II): from individual species to whole genera.</title>
        <authorList>
            <person name="Goeker M."/>
        </authorList>
    </citation>
    <scope>NUCLEOTIDE SEQUENCE [LARGE SCALE GENOMIC DNA]</scope>
    <source>
        <strain evidence="10 11">DSM 45787</strain>
    </source>
</reference>
<dbReference type="GO" id="GO:0015225">
    <property type="term" value="F:biotin transmembrane transporter activity"/>
    <property type="evidence" value="ECO:0007669"/>
    <property type="project" value="UniProtKB-UniRule"/>
</dbReference>
<dbReference type="RefSeq" id="WP_108025806.1">
    <property type="nucleotide sequence ID" value="NZ_QBKR01000028.1"/>
</dbReference>
<evidence type="ECO:0000256" key="3">
    <source>
        <dbReference type="ARBA" id="ARBA00022448"/>
    </source>
</evidence>
<keyword evidence="3 8" id="KW-0813">Transport</keyword>
<evidence type="ECO:0000256" key="8">
    <source>
        <dbReference type="PIRNR" id="PIRNR016661"/>
    </source>
</evidence>
<evidence type="ECO:0000256" key="9">
    <source>
        <dbReference type="SAM" id="Phobius"/>
    </source>
</evidence>
<dbReference type="PANTHER" id="PTHR34295:SF4">
    <property type="entry name" value="BIOTIN TRANSPORTER BIOY-RELATED"/>
    <property type="match status" value="1"/>
</dbReference>
<accession>A0A2T6BCD2</accession>